<reference evidence="1 2" key="1">
    <citation type="submission" date="2015-04" db="EMBL/GenBank/DDBJ databases">
        <authorList>
            <person name="Syromyatnikov M.Y."/>
            <person name="Popov V.N."/>
        </authorList>
    </citation>
    <scope>NUCLEOTIDE SEQUENCE [LARGE SCALE GENOMIC DNA]</scope>
</reference>
<name>A0A1J1HQ91_9DIPT</name>
<protein>
    <submittedName>
        <fullName evidence="1">CLUMA_CG003863, isoform A</fullName>
    </submittedName>
</protein>
<gene>
    <name evidence="1" type="ORF">CLUMA_CG003863</name>
</gene>
<dbReference type="Proteomes" id="UP000183832">
    <property type="component" value="Unassembled WGS sequence"/>
</dbReference>
<dbReference type="EMBL" id="CVRI01000017">
    <property type="protein sequence ID" value="CRK90147.1"/>
    <property type="molecule type" value="Genomic_DNA"/>
</dbReference>
<evidence type="ECO:0000313" key="2">
    <source>
        <dbReference type="Proteomes" id="UP000183832"/>
    </source>
</evidence>
<proteinExistence type="predicted"/>
<dbReference type="AlphaFoldDB" id="A0A1J1HQ91"/>
<accession>A0A1J1HQ91</accession>
<evidence type="ECO:0000313" key="1">
    <source>
        <dbReference type="EMBL" id="CRK90147.1"/>
    </source>
</evidence>
<sequence length="90" mass="10467">MPYMKTIDTAHNKLMLLMFTKKHSKPQKFSARKSRSEAMNKLSKLFQKSSHMLQRKKILLHSLSASILSTLQYKSEKIFIDLTVNNLNAQ</sequence>
<organism evidence="1 2">
    <name type="scientific">Clunio marinus</name>
    <dbReference type="NCBI Taxonomy" id="568069"/>
    <lineage>
        <taxon>Eukaryota</taxon>
        <taxon>Metazoa</taxon>
        <taxon>Ecdysozoa</taxon>
        <taxon>Arthropoda</taxon>
        <taxon>Hexapoda</taxon>
        <taxon>Insecta</taxon>
        <taxon>Pterygota</taxon>
        <taxon>Neoptera</taxon>
        <taxon>Endopterygota</taxon>
        <taxon>Diptera</taxon>
        <taxon>Nematocera</taxon>
        <taxon>Chironomoidea</taxon>
        <taxon>Chironomidae</taxon>
        <taxon>Clunio</taxon>
    </lineage>
</organism>
<keyword evidence="2" id="KW-1185">Reference proteome</keyword>